<comment type="caution">
    <text evidence="2">The sequence shown here is derived from an EMBL/GenBank/DDBJ whole genome shotgun (WGS) entry which is preliminary data.</text>
</comment>
<dbReference type="InterPro" id="IPR011990">
    <property type="entry name" value="TPR-like_helical_dom_sf"/>
</dbReference>
<sequence>MEFSSSSAEFDGPDSQSHLPSVVEPKLRALLGNRSTVTDLNQEFAHTARGWLDLAHEAAYADDLDRALACATHGLASAGTNPDVKLGLYRLLSSVHHKLEDETGMHNAIQQRTKLLRSLGQTHQAEMEDQLGSILFAEADGFAATVLQGVAEQERSLDSIDTVLTDVLIGLAVHQMSQMRADEALASIDEAVALQRRRAEAGYRLSAGSLANTEMFLAHLKFMNEEVDDADELSQAILDSGCNRAVRAAMWMMQAVIAHHRNDMKQAATFGMRALELYARLQIRPGAASAASLVASVARRAEKHQLSVLAWRVAVDQAEQGEVEETSGLVAALGHQLLDAGEVTEAEEVLSGLVTRERLNGNHHVLAHALIDLGNAVCRQERYQDAVKHWRDSIDAFLKVDRVREAARTSLAAGMKLAETKDDEVYAQAEELLRQAVEMGKASEDPIVETQGLRELAKLLCEQTKPEGLELYDQAITLASNDDVRYVAADLTRLKARAYAIFGKTNKAVATALTAADMFEDEAELAMGHCCELLAGKFLIEKHKWVEAITLFSTIADAEGIKSQLRKAALLGLAAALRGQGDETEAQRVSRQAERIRIDAPLDPEYDFIAEAFFED</sequence>
<feature type="compositionally biased region" description="Polar residues" evidence="1">
    <location>
        <begin position="1"/>
        <end position="19"/>
    </location>
</feature>
<name>A0A1B7LWF8_9MICC</name>
<dbReference type="Gene3D" id="1.25.40.10">
    <property type="entry name" value="Tetratricopeptide repeat domain"/>
    <property type="match status" value="2"/>
</dbReference>
<organism evidence="2 3">
    <name type="scientific">Enteractinococcus helveticum</name>
    <dbReference type="NCBI Taxonomy" id="1837282"/>
    <lineage>
        <taxon>Bacteria</taxon>
        <taxon>Bacillati</taxon>
        <taxon>Actinomycetota</taxon>
        <taxon>Actinomycetes</taxon>
        <taxon>Micrococcales</taxon>
        <taxon>Micrococcaceae</taxon>
    </lineage>
</organism>
<dbReference type="AlphaFoldDB" id="A0A1B7LWF8"/>
<dbReference type="InterPro" id="IPR019734">
    <property type="entry name" value="TPR_rpt"/>
</dbReference>
<feature type="region of interest" description="Disordered" evidence="1">
    <location>
        <begin position="1"/>
        <end position="20"/>
    </location>
</feature>
<protein>
    <recommendedName>
        <fullName evidence="4">MalT-like TPR region domain-containing protein</fullName>
    </recommendedName>
</protein>
<dbReference type="STRING" id="1837282.A6F49_16080"/>
<gene>
    <name evidence="2" type="ORF">A6F49_16080</name>
</gene>
<dbReference type="Proteomes" id="UP000078292">
    <property type="component" value="Unassembled WGS sequence"/>
</dbReference>
<evidence type="ECO:0000313" key="3">
    <source>
        <dbReference type="Proteomes" id="UP000078292"/>
    </source>
</evidence>
<dbReference type="EMBL" id="LXEY01000022">
    <property type="protein sequence ID" value="OAV59370.1"/>
    <property type="molecule type" value="Genomic_DNA"/>
</dbReference>
<proteinExistence type="predicted"/>
<dbReference type="SUPFAM" id="SSF48452">
    <property type="entry name" value="TPR-like"/>
    <property type="match status" value="1"/>
</dbReference>
<evidence type="ECO:0000256" key="1">
    <source>
        <dbReference type="SAM" id="MobiDB-lite"/>
    </source>
</evidence>
<keyword evidence="3" id="KW-1185">Reference proteome</keyword>
<dbReference type="RefSeq" id="WP_043058684.1">
    <property type="nucleotide sequence ID" value="NZ_LXEY01000022.1"/>
</dbReference>
<evidence type="ECO:0008006" key="4">
    <source>
        <dbReference type="Google" id="ProtNLM"/>
    </source>
</evidence>
<evidence type="ECO:0000313" key="2">
    <source>
        <dbReference type="EMBL" id="OAV59370.1"/>
    </source>
</evidence>
<dbReference type="OrthoDB" id="4959812at2"/>
<accession>A0A1B7LWF8</accession>
<dbReference type="SMART" id="SM00028">
    <property type="entry name" value="TPR"/>
    <property type="match status" value="6"/>
</dbReference>
<reference evidence="2 3" key="1">
    <citation type="submission" date="2016-04" db="EMBL/GenBank/DDBJ databases">
        <title>First whole genome shotgun sequence of the bacterium Enteractinococcus sp. strain UASWS1574.</title>
        <authorList>
            <person name="Crovadore J."/>
            <person name="Chablais R."/>
            <person name="Lefort F."/>
        </authorList>
    </citation>
    <scope>NUCLEOTIDE SEQUENCE [LARGE SCALE GENOMIC DNA]</scope>
    <source>
        <strain evidence="2 3">UASWS1574</strain>
    </source>
</reference>